<dbReference type="GO" id="GO:0016746">
    <property type="term" value="F:acyltransferase activity"/>
    <property type="evidence" value="ECO:0007669"/>
    <property type="project" value="UniProtKB-KW"/>
</dbReference>
<name>A0A317C532_9GAMM</name>
<dbReference type="SUPFAM" id="SSF51161">
    <property type="entry name" value="Trimeric LpxA-like enzymes"/>
    <property type="match status" value="1"/>
</dbReference>
<dbReference type="InterPro" id="IPR011004">
    <property type="entry name" value="Trimer_LpxA-like_sf"/>
</dbReference>
<accession>A0A317C532</accession>
<dbReference type="Proteomes" id="UP000245506">
    <property type="component" value="Unassembled WGS sequence"/>
</dbReference>
<organism evidence="1 2">
    <name type="scientific">Leucothrix arctica</name>
    <dbReference type="NCBI Taxonomy" id="1481894"/>
    <lineage>
        <taxon>Bacteria</taxon>
        <taxon>Pseudomonadati</taxon>
        <taxon>Pseudomonadota</taxon>
        <taxon>Gammaproteobacteria</taxon>
        <taxon>Thiotrichales</taxon>
        <taxon>Thiotrichaceae</taxon>
        <taxon>Leucothrix</taxon>
    </lineage>
</organism>
<sequence>MSVQKKHGGELSDDEFRKFTLYCNQSNNYEDDTKRAEILGQTNEDVRIAPGAIVRIKGNQIGKKTYVGLYSYVNGNIEIGENVLIGPHANIVGSNHVYNPIKDDFSGRSDEAAGKVVIEDGVWLTGGVTITPGCTIGKCALICANSVVTKDVPAYGIAAGTPAKIIGSIDPETGKYNWFNREEKDA</sequence>
<gene>
    <name evidence="1" type="ORF">DKT75_19075</name>
</gene>
<dbReference type="PANTHER" id="PTHR23416">
    <property type="entry name" value="SIALIC ACID SYNTHASE-RELATED"/>
    <property type="match status" value="1"/>
</dbReference>
<keyword evidence="2" id="KW-1185">Reference proteome</keyword>
<reference evidence="1 2" key="1">
    <citation type="submission" date="2018-05" db="EMBL/GenBank/DDBJ databases">
        <title>Leucothrix arctica sp. nov., isolated from Arctic seawater.</title>
        <authorList>
            <person name="Choi A."/>
            <person name="Baek K."/>
        </authorList>
    </citation>
    <scope>NUCLEOTIDE SEQUENCE [LARGE SCALE GENOMIC DNA]</scope>
    <source>
        <strain evidence="1 2">IMCC9719</strain>
    </source>
</reference>
<keyword evidence="1" id="KW-0808">Transferase</keyword>
<dbReference type="Gene3D" id="2.160.10.10">
    <property type="entry name" value="Hexapeptide repeat proteins"/>
    <property type="match status" value="1"/>
</dbReference>
<evidence type="ECO:0000313" key="1">
    <source>
        <dbReference type="EMBL" id="PWQ93714.1"/>
    </source>
</evidence>
<protein>
    <submittedName>
        <fullName evidence="1">Acyltransferase</fullName>
    </submittedName>
</protein>
<dbReference type="OrthoDB" id="9815592at2"/>
<dbReference type="RefSeq" id="WP_109825800.1">
    <property type="nucleotide sequence ID" value="NZ_QGKL01000042.1"/>
</dbReference>
<dbReference type="EMBL" id="QGKL01000042">
    <property type="protein sequence ID" value="PWQ93714.1"/>
    <property type="molecule type" value="Genomic_DNA"/>
</dbReference>
<dbReference type="AlphaFoldDB" id="A0A317C532"/>
<proteinExistence type="predicted"/>
<keyword evidence="1" id="KW-0012">Acyltransferase</keyword>
<evidence type="ECO:0000313" key="2">
    <source>
        <dbReference type="Proteomes" id="UP000245506"/>
    </source>
</evidence>
<comment type="caution">
    <text evidence="1">The sequence shown here is derived from an EMBL/GenBank/DDBJ whole genome shotgun (WGS) entry which is preliminary data.</text>
</comment>
<dbReference type="InterPro" id="IPR051159">
    <property type="entry name" value="Hexapeptide_acetyltransf"/>
</dbReference>
<dbReference type="CDD" id="cd04647">
    <property type="entry name" value="LbH_MAT_like"/>
    <property type="match status" value="1"/>
</dbReference>